<dbReference type="EMBL" id="JAHRIN010075626">
    <property type="protein sequence ID" value="MEQ2217005.1"/>
    <property type="molecule type" value="Genomic_DNA"/>
</dbReference>
<sequence>VWQCVCRKVAEELCKTALSGQGGPTHSLSHDMPLLPSKSRTIHKHTENKENIEGGLDGHSDHSHSGTTRHAHLRPTPHYDSAGMPEDNVADDQKQLQRRQARRLKRRAVIFLTN</sequence>
<name>A0ABV0S8W6_9TELE</name>
<feature type="region of interest" description="Disordered" evidence="1">
    <location>
        <begin position="17"/>
        <end position="102"/>
    </location>
</feature>
<evidence type="ECO:0000313" key="3">
    <source>
        <dbReference type="Proteomes" id="UP001434883"/>
    </source>
</evidence>
<feature type="non-terminal residue" evidence="2">
    <location>
        <position position="1"/>
    </location>
</feature>
<comment type="caution">
    <text evidence="2">The sequence shown here is derived from an EMBL/GenBank/DDBJ whole genome shotgun (WGS) entry which is preliminary data.</text>
</comment>
<dbReference type="Proteomes" id="UP001434883">
    <property type="component" value="Unassembled WGS sequence"/>
</dbReference>
<proteinExistence type="predicted"/>
<organism evidence="2 3">
    <name type="scientific">Xenoophorus captivus</name>
    <dbReference type="NCBI Taxonomy" id="1517983"/>
    <lineage>
        <taxon>Eukaryota</taxon>
        <taxon>Metazoa</taxon>
        <taxon>Chordata</taxon>
        <taxon>Craniata</taxon>
        <taxon>Vertebrata</taxon>
        <taxon>Euteleostomi</taxon>
        <taxon>Actinopterygii</taxon>
        <taxon>Neopterygii</taxon>
        <taxon>Teleostei</taxon>
        <taxon>Neoteleostei</taxon>
        <taxon>Acanthomorphata</taxon>
        <taxon>Ovalentaria</taxon>
        <taxon>Atherinomorphae</taxon>
        <taxon>Cyprinodontiformes</taxon>
        <taxon>Goodeidae</taxon>
        <taxon>Xenoophorus</taxon>
    </lineage>
</organism>
<evidence type="ECO:0000313" key="2">
    <source>
        <dbReference type="EMBL" id="MEQ2217005.1"/>
    </source>
</evidence>
<protein>
    <submittedName>
        <fullName evidence="2">Uncharacterized protein</fullName>
    </submittedName>
</protein>
<evidence type="ECO:0000256" key="1">
    <source>
        <dbReference type="SAM" id="MobiDB-lite"/>
    </source>
</evidence>
<keyword evidence="3" id="KW-1185">Reference proteome</keyword>
<feature type="compositionally biased region" description="Basic and acidic residues" evidence="1">
    <location>
        <begin position="44"/>
        <end position="64"/>
    </location>
</feature>
<gene>
    <name evidence="2" type="ORF">XENOCAPTIV_020049</name>
</gene>
<reference evidence="2 3" key="1">
    <citation type="submission" date="2021-06" db="EMBL/GenBank/DDBJ databases">
        <authorList>
            <person name="Palmer J.M."/>
        </authorList>
    </citation>
    <scope>NUCLEOTIDE SEQUENCE [LARGE SCALE GENOMIC DNA]</scope>
    <source>
        <strain evidence="2 3">XC_2019</strain>
        <tissue evidence="2">Muscle</tissue>
    </source>
</reference>
<accession>A0ABV0S8W6</accession>